<comment type="similarity">
    <text evidence="1">Belongs to the protein-tyrosine phosphatase family. Non-receptor class dual specificity subfamily.</text>
</comment>
<evidence type="ECO:0000256" key="5">
    <source>
        <dbReference type="ARBA" id="ARBA00047761"/>
    </source>
</evidence>
<feature type="region of interest" description="Disordered" evidence="6">
    <location>
        <begin position="457"/>
        <end position="549"/>
    </location>
</feature>
<dbReference type="GeneID" id="31359107"/>
<dbReference type="GO" id="GO:0005737">
    <property type="term" value="C:cytoplasm"/>
    <property type="evidence" value="ECO:0007669"/>
    <property type="project" value="TreeGrafter"/>
</dbReference>
<feature type="compositionally biased region" description="Polar residues" evidence="6">
    <location>
        <begin position="11"/>
        <end position="25"/>
    </location>
</feature>
<dbReference type="PROSITE" id="PS50056">
    <property type="entry name" value="TYR_PHOSPHATASE_2"/>
    <property type="match status" value="1"/>
</dbReference>
<evidence type="ECO:0000256" key="4">
    <source>
        <dbReference type="ARBA" id="ARBA00022912"/>
    </source>
</evidence>
<evidence type="ECO:0000313" key="9">
    <source>
        <dbReference type="EMBL" id="EFA83472.1"/>
    </source>
</evidence>
<sequence>MDRFLVKKSINPGTEQQAPQPKLTDNNNNSGVNNSGVKPITTISTSTTNKVENGKENKPTTSTDLKKPINEEKEKEKEIVKEKSTSKQSTSVKSDNGSKKNKSKKEDSSKTTDKNVKSSTTATPSKLSSKKDEKSDEKKQTKNSTTVATTATSKKSVDEAEKPEGLKQTCVSNFFRPVAAGDAPAWKYLFEKEAAERAERERLEREQREKEEEEERIKKAEEKKKRAEQKKQRDKERRQREEEEWQEYKMAMESRNKGFEIVPQLYLGSFAAAKNQEWLSENNITRIVNVTTEVKCYFASKTSTVNDGSDLDSNGEEDEEEEKEEKEAEKESKEKEEPALKIEYLRVPIGDSSKAPIEDYFDRSIQFIDDAIKSGASVFVHCQQGRSRSPSIIMVYLMKILGWTLEKSWIHVSKLNPRTLTVNDGFRKKLIHFEFSLFKVNSNLDFFLDDHKDEPVANERASRSKNRNNNNSSLRRLNKPVENDDDCVADGDDDIEDDEDNGDQDDDDIDIEMDDVKTTTKDTNSSTTSSTSTNVNNNTAKDEEDEENELIGNLNLEELKVVKRRRGNRVIED</sequence>
<evidence type="ECO:0000256" key="6">
    <source>
        <dbReference type="SAM" id="MobiDB-lite"/>
    </source>
</evidence>
<dbReference type="RefSeq" id="XP_020435589.1">
    <property type="nucleotide sequence ID" value="XM_020574547.1"/>
</dbReference>
<gene>
    <name evidence="9" type="ORF">PPL_03620</name>
</gene>
<feature type="region of interest" description="Disordered" evidence="6">
    <location>
        <begin position="1"/>
        <end position="172"/>
    </location>
</feature>
<dbReference type="InterPro" id="IPR020422">
    <property type="entry name" value="TYR_PHOSPHATASE_DUAL_dom"/>
</dbReference>
<dbReference type="GO" id="GO:0033550">
    <property type="term" value="F:MAP kinase tyrosine phosphatase activity"/>
    <property type="evidence" value="ECO:0007669"/>
    <property type="project" value="TreeGrafter"/>
</dbReference>
<dbReference type="InterPro" id="IPR016130">
    <property type="entry name" value="Tyr_Pase_AS"/>
</dbReference>
<dbReference type="InterPro" id="IPR000340">
    <property type="entry name" value="Dual-sp_phosphatase_cat-dom"/>
</dbReference>
<evidence type="ECO:0000259" key="7">
    <source>
        <dbReference type="PROSITE" id="PS50054"/>
    </source>
</evidence>
<evidence type="ECO:0000259" key="8">
    <source>
        <dbReference type="PROSITE" id="PS50056"/>
    </source>
</evidence>
<dbReference type="SUPFAM" id="SSF52799">
    <property type="entry name" value="(Phosphotyrosine protein) phosphatases II"/>
    <property type="match status" value="1"/>
</dbReference>
<evidence type="ECO:0000256" key="1">
    <source>
        <dbReference type="ARBA" id="ARBA00008601"/>
    </source>
</evidence>
<keyword evidence="3" id="KW-0378">Hydrolase</keyword>
<feature type="compositionally biased region" description="Polar residues" evidence="6">
    <location>
        <begin position="41"/>
        <end position="51"/>
    </location>
</feature>
<dbReference type="GO" id="GO:0008330">
    <property type="term" value="F:protein tyrosine/threonine phosphatase activity"/>
    <property type="evidence" value="ECO:0007669"/>
    <property type="project" value="TreeGrafter"/>
</dbReference>
<protein>
    <recommendedName>
        <fullName evidence="2">protein-tyrosine-phosphatase</fullName>
        <ecNumber evidence="2">3.1.3.48</ecNumber>
    </recommendedName>
</protein>
<dbReference type="InterPro" id="IPR029021">
    <property type="entry name" value="Prot-tyrosine_phosphatase-like"/>
</dbReference>
<dbReference type="OMA" id="CKQGRSR"/>
<evidence type="ECO:0000256" key="3">
    <source>
        <dbReference type="ARBA" id="ARBA00022801"/>
    </source>
</evidence>
<evidence type="ECO:0000256" key="2">
    <source>
        <dbReference type="ARBA" id="ARBA00013064"/>
    </source>
</evidence>
<reference evidence="9 10" key="1">
    <citation type="journal article" date="2011" name="Genome Res.">
        <title>Phylogeny-wide analysis of social amoeba genomes highlights ancient origins for complex intercellular communication.</title>
        <authorList>
            <person name="Heidel A.J."/>
            <person name="Lawal H.M."/>
            <person name="Felder M."/>
            <person name="Schilde C."/>
            <person name="Helps N.R."/>
            <person name="Tunggal B."/>
            <person name="Rivero F."/>
            <person name="John U."/>
            <person name="Schleicher M."/>
            <person name="Eichinger L."/>
            <person name="Platzer M."/>
            <person name="Noegel A.A."/>
            <person name="Schaap P."/>
            <person name="Gloeckner G."/>
        </authorList>
    </citation>
    <scope>NUCLEOTIDE SEQUENCE [LARGE SCALE GENOMIC DNA]</scope>
    <source>
        <strain evidence="10">ATCC 26659 / Pp 5 / PN500</strain>
    </source>
</reference>
<evidence type="ECO:0000313" key="10">
    <source>
        <dbReference type="Proteomes" id="UP000001396"/>
    </source>
</evidence>
<feature type="compositionally biased region" description="Basic and acidic residues" evidence="6">
    <location>
        <begin position="104"/>
        <end position="116"/>
    </location>
</feature>
<dbReference type="FunCoup" id="D3B5A7">
    <property type="interactions" value="531"/>
</dbReference>
<proteinExistence type="inferred from homology"/>
<feature type="compositionally biased region" description="Low complexity" evidence="6">
    <location>
        <begin position="142"/>
        <end position="154"/>
    </location>
</feature>
<dbReference type="Proteomes" id="UP000001396">
    <property type="component" value="Unassembled WGS sequence"/>
</dbReference>
<feature type="compositionally biased region" description="Low complexity" evidence="6">
    <location>
        <begin position="521"/>
        <end position="539"/>
    </location>
</feature>
<dbReference type="Pfam" id="PF00782">
    <property type="entry name" value="DSPc"/>
    <property type="match status" value="1"/>
</dbReference>
<dbReference type="PROSITE" id="PS00383">
    <property type="entry name" value="TYR_PHOSPHATASE_1"/>
    <property type="match status" value="1"/>
</dbReference>
<organism evidence="9 10">
    <name type="scientific">Heterostelium pallidum (strain ATCC 26659 / Pp 5 / PN500)</name>
    <name type="common">Cellular slime mold</name>
    <name type="synonym">Polysphondylium pallidum</name>
    <dbReference type="NCBI Taxonomy" id="670386"/>
    <lineage>
        <taxon>Eukaryota</taxon>
        <taxon>Amoebozoa</taxon>
        <taxon>Evosea</taxon>
        <taxon>Eumycetozoa</taxon>
        <taxon>Dictyostelia</taxon>
        <taxon>Acytosteliales</taxon>
        <taxon>Acytosteliaceae</taxon>
        <taxon>Heterostelium</taxon>
    </lineage>
</organism>
<dbReference type="PANTHER" id="PTHR10159">
    <property type="entry name" value="DUAL SPECIFICITY PROTEIN PHOSPHATASE"/>
    <property type="match status" value="1"/>
</dbReference>
<dbReference type="EMBL" id="ADBJ01000015">
    <property type="protein sequence ID" value="EFA83472.1"/>
    <property type="molecule type" value="Genomic_DNA"/>
</dbReference>
<accession>D3B5A7</accession>
<feature type="compositionally biased region" description="Basic and acidic residues" evidence="6">
    <location>
        <begin position="52"/>
        <end position="85"/>
    </location>
</feature>
<comment type="catalytic activity">
    <reaction evidence="5">
        <text>O-phospho-L-seryl-[protein] + H2O = L-seryl-[protein] + phosphate</text>
        <dbReference type="Rhea" id="RHEA:20629"/>
        <dbReference type="Rhea" id="RHEA-COMP:9863"/>
        <dbReference type="Rhea" id="RHEA-COMP:11604"/>
        <dbReference type="ChEBI" id="CHEBI:15377"/>
        <dbReference type="ChEBI" id="CHEBI:29999"/>
        <dbReference type="ChEBI" id="CHEBI:43474"/>
        <dbReference type="ChEBI" id="CHEBI:83421"/>
        <dbReference type="EC" id="3.1.3.16"/>
    </reaction>
</comment>
<comment type="caution">
    <text evidence="9">The sequence shown here is derived from an EMBL/GenBank/DDBJ whole genome shotgun (WGS) entry which is preliminary data.</text>
</comment>
<dbReference type="InParanoid" id="D3B5A7"/>
<feature type="compositionally biased region" description="Basic and acidic residues" evidence="6">
    <location>
        <begin position="129"/>
        <end position="140"/>
    </location>
</feature>
<dbReference type="GO" id="GO:0017017">
    <property type="term" value="F:MAP kinase tyrosine/serine/threonine phosphatase activity"/>
    <property type="evidence" value="ECO:0007669"/>
    <property type="project" value="TreeGrafter"/>
</dbReference>
<dbReference type="GO" id="GO:0004722">
    <property type="term" value="F:protein serine/threonine phosphatase activity"/>
    <property type="evidence" value="ECO:0007669"/>
    <property type="project" value="UniProtKB-EC"/>
</dbReference>
<dbReference type="InterPro" id="IPR000387">
    <property type="entry name" value="Tyr_Pase_dom"/>
</dbReference>
<feature type="compositionally biased region" description="Basic and acidic residues" evidence="6">
    <location>
        <begin position="155"/>
        <end position="165"/>
    </location>
</feature>
<dbReference type="STRING" id="670386.D3B5A7"/>
<dbReference type="GO" id="GO:0043409">
    <property type="term" value="P:negative regulation of MAPK cascade"/>
    <property type="evidence" value="ECO:0007669"/>
    <property type="project" value="TreeGrafter"/>
</dbReference>
<feature type="region of interest" description="Disordered" evidence="6">
    <location>
        <begin position="197"/>
        <end position="245"/>
    </location>
</feature>
<feature type="compositionally biased region" description="Low complexity" evidence="6">
    <location>
        <begin position="26"/>
        <end position="37"/>
    </location>
</feature>
<dbReference type="PROSITE" id="PS50054">
    <property type="entry name" value="TYR_PHOSPHATASE_DUAL"/>
    <property type="match status" value="1"/>
</dbReference>
<dbReference type="CDD" id="cd14498">
    <property type="entry name" value="DSP"/>
    <property type="match status" value="1"/>
</dbReference>
<feature type="compositionally biased region" description="Basic and acidic residues" evidence="6">
    <location>
        <begin position="325"/>
        <end position="337"/>
    </location>
</feature>
<feature type="region of interest" description="Disordered" evidence="6">
    <location>
        <begin position="305"/>
        <end position="337"/>
    </location>
</feature>
<dbReference type="PANTHER" id="PTHR10159:SF519">
    <property type="entry name" value="DUAL SPECIFICITY PROTEIN PHOSPHATASE MPK3"/>
    <property type="match status" value="1"/>
</dbReference>
<dbReference type="EC" id="3.1.3.48" evidence="2"/>
<name>D3B5A7_HETP5</name>
<keyword evidence="4" id="KW-0904">Protein phosphatase</keyword>
<feature type="domain" description="Tyrosine specific protein phosphatases" evidence="8">
    <location>
        <begin position="359"/>
        <end position="399"/>
    </location>
</feature>
<feature type="compositionally biased region" description="Acidic residues" evidence="6">
    <location>
        <begin position="309"/>
        <end position="324"/>
    </location>
</feature>
<dbReference type="Gene3D" id="3.90.190.10">
    <property type="entry name" value="Protein tyrosine phosphatase superfamily"/>
    <property type="match status" value="1"/>
</dbReference>
<dbReference type="SMART" id="SM00195">
    <property type="entry name" value="DSPc"/>
    <property type="match status" value="1"/>
</dbReference>
<dbReference type="AlphaFoldDB" id="D3B5A7"/>
<keyword evidence="10" id="KW-1185">Reference proteome</keyword>
<feature type="compositionally biased region" description="Acidic residues" evidence="6">
    <location>
        <begin position="483"/>
        <end position="513"/>
    </location>
</feature>
<feature type="domain" description="Tyrosine-protein phosphatase" evidence="7">
    <location>
        <begin position="256"/>
        <end position="439"/>
    </location>
</feature>
<feature type="compositionally biased region" description="Low complexity" evidence="6">
    <location>
        <begin position="86"/>
        <end position="95"/>
    </location>
</feature>